<protein>
    <recommendedName>
        <fullName evidence="5">DUF1754-domain-containing protein</fullName>
    </recommendedName>
</protein>
<dbReference type="PANTHER" id="PTHR13282">
    <property type="entry name" value="PROTEIN FAM32A"/>
    <property type="match status" value="1"/>
</dbReference>
<dbReference type="Pfam" id="PF08555">
    <property type="entry name" value="FAM32A"/>
    <property type="match status" value="1"/>
</dbReference>
<proteinExistence type="predicted"/>
<dbReference type="EMBL" id="JAVRRJ010000003">
    <property type="protein sequence ID" value="KAK5086366.1"/>
    <property type="molecule type" value="Genomic_DNA"/>
</dbReference>
<evidence type="ECO:0000313" key="4">
    <source>
        <dbReference type="Proteomes" id="UP001309876"/>
    </source>
</evidence>
<feature type="coiled-coil region" evidence="1">
    <location>
        <begin position="107"/>
        <end position="134"/>
    </location>
</feature>
<keyword evidence="4" id="KW-1185">Reference proteome</keyword>
<feature type="compositionally biased region" description="Polar residues" evidence="2">
    <location>
        <begin position="1"/>
        <end position="12"/>
    </location>
</feature>
<evidence type="ECO:0000313" key="3">
    <source>
        <dbReference type="EMBL" id="KAK5086366.1"/>
    </source>
</evidence>
<sequence length="162" mass="18278">MPADEYSSTPSTGKLKLKGISGGRIDKKKKKKSKPKADTDTTTITTTIADSAKAADEEPFVDRSIVLKHLADEDTSITKDSHPETSLNDGQKLETGAGEKDEDVKRHLQTEAERRFEEQRRKRLEERLKREGVKTHKQRVEELNRYLSSLSEHHDMPKIGPG</sequence>
<comment type="caution">
    <text evidence="3">The sequence shown here is derived from an EMBL/GenBank/DDBJ whole genome shotgun (WGS) entry which is preliminary data.</text>
</comment>
<reference evidence="3 4" key="1">
    <citation type="submission" date="2023-08" db="EMBL/GenBank/DDBJ databases">
        <title>Black Yeasts Isolated from many extreme environments.</title>
        <authorList>
            <person name="Coleine C."/>
            <person name="Stajich J.E."/>
            <person name="Selbmann L."/>
        </authorList>
    </citation>
    <scope>NUCLEOTIDE SEQUENCE [LARGE SCALE GENOMIC DNA]</scope>
    <source>
        <strain evidence="3 4">CCFEE 5910</strain>
    </source>
</reference>
<keyword evidence="1" id="KW-0175">Coiled coil</keyword>
<feature type="region of interest" description="Disordered" evidence="2">
    <location>
        <begin position="1"/>
        <end position="44"/>
    </location>
</feature>
<feature type="region of interest" description="Disordered" evidence="2">
    <location>
        <begin position="72"/>
        <end position="105"/>
    </location>
</feature>
<evidence type="ECO:0000256" key="2">
    <source>
        <dbReference type="SAM" id="MobiDB-lite"/>
    </source>
</evidence>
<dbReference type="AlphaFoldDB" id="A0AAN7T041"/>
<name>A0AAN7T041_9EURO</name>
<dbReference type="InterPro" id="IPR013865">
    <property type="entry name" value="FAM32A"/>
</dbReference>
<evidence type="ECO:0008006" key="5">
    <source>
        <dbReference type="Google" id="ProtNLM"/>
    </source>
</evidence>
<dbReference type="GO" id="GO:0005730">
    <property type="term" value="C:nucleolus"/>
    <property type="evidence" value="ECO:0007669"/>
    <property type="project" value="TreeGrafter"/>
</dbReference>
<feature type="compositionally biased region" description="Basic and acidic residues" evidence="2">
    <location>
        <begin position="72"/>
        <end position="83"/>
    </location>
</feature>
<dbReference type="PANTHER" id="PTHR13282:SF6">
    <property type="entry name" value="PROTEIN FAM32A"/>
    <property type="match status" value="1"/>
</dbReference>
<organism evidence="3 4">
    <name type="scientific">Lithohypha guttulata</name>
    <dbReference type="NCBI Taxonomy" id="1690604"/>
    <lineage>
        <taxon>Eukaryota</taxon>
        <taxon>Fungi</taxon>
        <taxon>Dikarya</taxon>
        <taxon>Ascomycota</taxon>
        <taxon>Pezizomycotina</taxon>
        <taxon>Eurotiomycetes</taxon>
        <taxon>Chaetothyriomycetidae</taxon>
        <taxon>Chaetothyriales</taxon>
        <taxon>Trichomeriaceae</taxon>
        <taxon>Lithohypha</taxon>
    </lineage>
</organism>
<gene>
    <name evidence="3" type="ORF">LTR05_003534</name>
</gene>
<evidence type="ECO:0000256" key="1">
    <source>
        <dbReference type="SAM" id="Coils"/>
    </source>
</evidence>
<accession>A0AAN7T041</accession>
<dbReference type="Proteomes" id="UP001309876">
    <property type="component" value="Unassembled WGS sequence"/>
</dbReference>